<dbReference type="SUPFAM" id="SSF53335">
    <property type="entry name" value="S-adenosyl-L-methionine-dependent methyltransferases"/>
    <property type="match status" value="1"/>
</dbReference>
<proteinExistence type="predicted"/>
<dbReference type="OrthoDB" id="190449at2157"/>
<dbReference type="PANTHER" id="PTHR43591">
    <property type="entry name" value="METHYLTRANSFERASE"/>
    <property type="match status" value="1"/>
</dbReference>
<feature type="domain" description="Methyltransferase type 11" evidence="1">
    <location>
        <begin position="50"/>
        <end position="141"/>
    </location>
</feature>
<keyword evidence="2" id="KW-0489">Methyltransferase</keyword>
<dbReference type="GO" id="GO:0008757">
    <property type="term" value="F:S-adenosylmethionine-dependent methyltransferase activity"/>
    <property type="evidence" value="ECO:0007669"/>
    <property type="project" value="InterPro"/>
</dbReference>
<evidence type="ECO:0000313" key="2">
    <source>
        <dbReference type="EMBL" id="QLH77348.1"/>
    </source>
</evidence>
<dbReference type="Proteomes" id="UP000509667">
    <property type="component" value="Chromosome"/>
</dbReference>
<dbReference type="InterPro" id="IPR013216">
    <property type="entry name" value="Methyltransf_11"/>
</dbReference>
<dbReference type="AlphaFoldDB" id="A0A7D5SZR0"/>
<dbReference type="KEGG" id="hrr:HZS55_08605"/>
<name>A0A7D5SZR0_9EURY</name>
<dbReference type="RefSeq" id="WP_179911276.1">
    <property type="nucleotide sequence ID" value="NZ_CP058910.1"/>
</dbReference>
<accession>A0A7D5SZR0</accession>
<dbReference type="PANTHER" id="PTHR43591:SF110">
    <property type="entry name" value="RHODANESE DOMAIN-CONTAINING PROTEIN"/>
    <property type="match status" value="1"/>
</dbReference>
<organism evidence="2 3">
    <name type="scientific">Halosimplex rubrum</name>
    <dbReference type="NCBI Taxonomy" id="869889"/>
    <lineage>
        <taxon>Archaea</taxon>
        <taxon>Methanobacteriati</taxon>
        <taxon>Methanobacteriota</taxon>
        <taxon>Stenosarchaea group</taxon>
        <taxon>Halobacteria</taxon>
        <taxon>Halobacteriales</taxon>
        <taxon>Haloarculaceae</taxon>
        <taxon>Halosimplex</taxon>
    </lineage>
</organism>
<evidence type="ECO:0000313" key="3">
    <source>
        <dbReference type="Proteomes" id="UP000509667"/>
    </source>
</evidence>
<dbReference type="Pfam" id="PF08241">
    <property type="entry name" value="Methyltransf_11"/>
    <property type="match status" value="1"/>
</dbReference>
<dbReference type="Gene3D" id="3.40.50.150">
    <property type="entry name" value="Vaccinia Virus protein VP39"/>
    <property type="match status" value="1"/>
</dbReference>
<protein>
    <submittedName>
        <fullName evidence="2">Class I SAM-dependent methyltransferase</fullName>
    </submittedName>
</protein>
<gene>
    <name evidence="2" type="ORF">HZS55_08605</name>
</gene>
<keyword evidence="2" id="KW-0808">Transferase</keyword>
<dbReference type="GeneID" id="56077918"/>
<dbReference type="EMBL" id="CP058910">
    <property type="protein sequence ID" value="QLH77348.1"/>
    <property type="molecule type" value="Genomic_DNA"/>
</dbReference>
<keyword evidence="3" id="KW-1185">Reference proteome</keyword>
<dbReference type="InterPro" id="IPR029063">
    <property type="entry name" value="SAM-dependent_MTases_sf"/>
</dbReference>
<dbReference type="GO" id="GO:0032259">
    <property type="term" value="P:methylation"/>
    <property type="evidence" value="ECO:0007669"/>
    <property type="project" value="UniProtKB-KW"/>
</dbReference>
<evidence type="ECO:0000259" key="1">
    <source>
        <dbReference type="Pfam" id="PF08241"/>
    </source>
</evidence>
<sequence>MKGQEWYQQETVVESYEDKRFSRGGGRLTDRLEKEAVGEALAPVEDRKILEIACGTGRFSVMLAQQGADVVGLDISAPMLGEGRRKARQAGVDGHLEFLRGDAARLPFPDDHFDSVFAIRFFHLVDAPEKYLSELARVSKDQVVFETYNRFSGRSLYNWALPMGSRLYSRREVDGMLAAADLRLTGETHEFVVPFGLYRKLPGGVAKAFRSVEEAVDRTPLGDSLASISYWSAAVE</sequence>
<dbReference type="CDD" id="cd02440">
    <property type="entry name" value="AdoMet_MTases"/>
    <property type="match status" value="1"/>
</dbReference>
<reference evidence="2 3" key="1">
    <citation type="submission" date="2020-07" db="EMBL/GenBank/DDBJ databases">
        <title>Halosimplex pelagicum sp. nov. and Halosimplex rubrum sp. nov., isolated from salted brown alga Laminaria, and emended description of the genus Halosimplex.</title>
        <authorList>
            <person name="Cui H."/>
        </authorList>
    </citation>
    <scope>NUCLEOTIDE SEQUENCE [LARGE SCALE GENOMIC DNA]</scope>
    <source>
        <strain evidence="2 3">R27</strain>
    </source>
</reference>